<evidence type="ECO:0000256" key="7">
    <source>
        <dbReference type="SAM" id="MobiDB-lite"/>
    </source>
</evidence>
<dbReference type="AlphaFoldDB" id="A0A428P8C5"/>
<feature type="transmembrane region" description="Helical" evidence="8">
    <location>
        <begin position="177"/>
        <end position="197"/>
    </location>
</feature>
<reference evidence="9 10" key="1">
    <citation type="submission" date="2017-06" db="EMBL/GenBank/DDBJ databases">
        <title>Comparative genomic analysis of Ambrosia Fusariam Clade fungi.</title>
        <authorList>
            <person name="Stajich J.E."/>
            <person name="Carrillo J."/>
            <person name="Kijimoto T."/>
            <person name="Eskalen A."/>
            <person name="O'Donnell K."/>
            <person name="Kasson M."/>
        </authorList>
    </citation>
    <scope>NUCLEOTIDE SEQUENCE [LARGE SCALE GENOMIC DNA]</scope>
    <source>
        <strain evidence="9 10">NRRL62584</strain>
    </source>
</reference>
<evidence type="ECO:0000256" key="5">
    <source>
        <dbReference type="ARBA" id="ARBA00038039"/>
    </source>
</evidence>
<dbReference type="FunFam" id="1.20.1280.290:FF:000012">
    <property type="entry name" value="Vacuolar membrane PQ loop repeat protein"/>
    <property type="match status" value="1"/>
</dbReference>
<dbReference type="PANTHER" id="PTHR16201:SF44">
    <property type="entry name" value="SEVEN TRANSMEMBRANE PROTEIN 1"/>
    <property type="match status" value="1"/>
</dbReference>
<evidence type="ECO:0000313" key="10">
    <source>
        <dbReference type="Proteomes" id="UP000288168"/>
    </source>
</evidence>
<evidence type="ECO:0000256" key="4">
    <source>
        <dbReference type="ARBA" id="ARBA00023136"/>
    </source>
</evidence>
<protein>
    <recommendedName>
        <fullName evidence="11">Vacuolar membrane PQ loop repeat protein</fullName>
    </recommendedName>
</protein>
<dbReference type="Proteomes" id="UP000288168">
    <property type="component" value="Unassembled WGS sequence"/>
</dbReference>
<dbReference type="GO" id="GO:0034486">
    <property type="term" value="P:vacuolar transmembrane transport"/>
    <property type="evidence" value="ECO:0007669"/>
    <property type="project" value="UniProtKB-ARBA"/>
</dbReference>
<dbReference type="InterPro" id="IPR051415">
    <property type="entry name" value="LAAT-1"/>
</dbReference>
<keyword evidence="3 8" id="KW-1133">Transmembrane helix</keyword>
<feature type="region of interest" description="Disordered" evidence="7">
    <location>
        <begin position="113"/>
        <end position="165"/>
    </location>
</feature>
<name>A0A428P8C5_9HYPO</name>
<feature type="transmembrane region" description="Helical" evidence="8">
    <location>
        <begin position="281"/>
        <end position="304"/>
    </location>
</feature>
<organism evidence="9 10">
    <name type="scientific">Fusarium duplospermum</name>
    <dbReference type="NCBI Taxonomy" id="1325734"/>
    <lineage>
        <taxon>Eukaryota</taxon>
        <taxon>Fungi</taxon>
        <taxon>Dikarya</taxon>
        <taxon>Ascomycota</taxon>
        <taxon>Pezizomycotina</taxon>
        <taxon>Sordariomycetes</taxon>
        <taxon>Hypocreomycetidae</taxon>
        <taxon>Hypocreales</taxon>
        <taxon>Nectriaceae</taxon>
        <taxon>Fusarium</taxon>
        <taxon>Fusarium solani species complex</taxon>
    </lineage>
</organism>
<gene>
    <name evidence="9" type="ORF">CEP54_012499</name>
</gene>
<keyword evidence="2 8" id="KW-0812">Transmembrane</keyword>
<accession>A0A428P8C5</accession>
<evidence type="ECO:0000256" key="8">
    <source>
        <dbReference type="SAM" id="Phobius"/>
    </source>
</evidence>
<comment type="subcellular location">
    <subcellularLocation>
        <location evidence="1">Membrane</location>
        <topology evidence="1">Multi-pass membrane protein</topology>
    </subcellularLocation>
</comment>
<evidence type="ECO:0000256" key="6">
    <source>
        <dbReference type="ARBA" id="ARBA00050768"/>
    </source>
</evidence>
<dbReference type="PANTHER" id="PTHR16201">
    <property type="entry name" value="SEVEN TRANSMEMBRANE PROTEIN 1-RELATED"/>
    <property type="match status" value="1"/>
</dbReference>
<evidence type="ECO:0000256" key="1">
    <source>
        <dbReference type="ARBA" id="ARBA00004141"/>
    </source>
</evidence>
<dbReference type="Gene3D" id="1.20.1280.290">
    <property type="match status" value="2"/>
</dbReference>
<dbReference type="OrthoDB" id="8048523at2759"/>
<feature type="transmembrane region" description="Helical" evidence="8">
    <location>
        <begin position="255"/>
        <end position="275"/>
    </location>
</feature>
<evidence type="ECO:0008006" key="11">
    <source>
        <dbReference type="Google" id="ProtNLM"/>
    </source>
</evidence>
<evidence type="ECO:0000313" key="9">
    <source>
        <dbReference type="EMBL" id="RSL49293.1"/>
    </source>
</evidence>
<comment type="similarity">
    <text evidence="5">Belongs to the laat-1 family.</text>
</comment>
<evidence type="ECO:0000256" key="3">
    <source>
        <dbReference type="ARBA" id="ARBA00022989"/>
    </source>
</evidence>
<dbReference type="EMBL" id="NKCI01000182">
    <property type="protein sequence ID" value="RSL49293.1"/>
    <property type="molecule type" value="Genomic_DNA"/>
</dbReference>
<evidence type="ECO:0000256" key="2">
    <source>
        <dbReference type="ARBA" id="ARBA00022692"/>
    </source>
</evidence>
<dbReference type="GO" id="GO:0098852">
    <property type="term" value="C:lytic vacuole membrane"/>
    <property type="evidence" value="ECO:0007669"/>
    <property type="project" value="UniProtKB-ARBA"/>
</dbReference>
<comment type="caution">
    <text evidence="9">The sequence shown here is derived from an EMBL/GenBank/DDBJ whole genome shotgun (WGS) entry which is preliminary data.</text>
</comment>
<proteinExistence type="inferred from homology"/>
<dbReference type="GO" id="GO:0015174">
    <property type="term" value="F:basic amino acid transmembrane transporter activity"/>
    <property type="evidence" value="ECO:0007669"/>
    <property type="project" value="UniProtKB-ARBA"/>
</dbReference>
<dbReference type="FunFam" id="1.20.1280.290:FF:000009">
    <property type="entry name" value="PQ loop repeat family protein"/>
    <property type="match status" value="1"/>
</dbReference>
<keyword evidence="4 8" id="KW-0472">Membrane</keyword>
<feature type="transmembrane region" description="Helical" evidence="8">
    <location>
        <begin position="56"/>
        <end position="76"/>
    </location>
</feature>
<dbReference type="SMART" id="SM00679">
    <property type="entry name" value="CTNS"/>
    <property type="match status" value="2"/>
</dbReference>
<keyword evidence="10" id="KW-1185">Reference proteome</keyword>
<comment type="catalytic activity">
    <reaction evidence="6">
        <text>L-histidine(out) + L-arginine(in) = L-histidine(in) + L-arginine(out)</text>
        <dbReference type="Rhea" id="RHEA:71063"/>
        <dbReference type="ChEBI" id="CHEBI:32682"/>
        <dbReference type="ChEBI" id="CHEBI:57595"/>
    </reaction>
</comment>
<dbReference type="InterPro" id="IPR006603">
    <property type="entry name" value="PQ-loop_rpt"/>
</dbReference>
<feature type="transmembrane region" description="Helical" evidence="8">
    <location>
        <begin position="82"/>
        <end position="103"/>
    </location>
</feature>
<dbReference type="Pfam" id="PF04193">
    <property type="entry name" value="PQ-loop"/>
    <property type="match status" value="2"/>
</dbReference>
<sequence length="320" mass="34598">MPLLATTTFAAAARSIPITEAVSGIFGSISLTSWICLLLPQLFTNYKAKSADGLSMAFLVVWLLGDVTNLVGALFTRLAPTAVALAGYFCIADLVLIGQVLYYNALNARRARRAENEDPSEESPLIAGQRRRRSSSFGLPGSQRRHATHTESSMEPLRKIVTGEDDTPDSSPWIHNALSLLAVYAIGFAGWFVSYKVGAWDGAEPGTPDSPDHAKSGIEIAGLTLGYFSAALYLCARIPQIIKNYREKSCEGLALLFFMLSLSGNLTYGISLVAYSQEKGYLLNALPWLLGSLGTIAEDLIIFIQFRIYSNGDRSSAIAA</sequence>
<feature type="transmembrane region" description="Helical" evidence="8">
    <location>
        <begin position="25"/>
        <end position="44"/>
    </location>
</feature>